<keyword evidence="1" id="KW-0812">Transmembrane</keyword>
<keyword evidence="1" id="KW-1133">Transmembrane helix</keyword>
<sequence length="497" mass="56981">MSNEDKTDNVAEMQARVVEALPKELLFNTSIKRTRWVYIAAGFLFVSSIFYITAFTTHGWGYVKLKDGSWVEFGLWQMCDNEAHCYSPGWASIFILVQVILYGINWKRSVLSFFPDPEIVRLNFAFAFAVVSGAFTLIAGIFGIIELKASQNHFRKKHGKDDKEDFTRNVQLETIREEAEIEESDVISESYYSATRTEPHCVIDNEYTEEPHMLFVQSRRHAEQPFQAHKVYCRMEEKLPLQDLNPDFTTKTELEQHDNVFKENTNYEGPPRVSKKPYEIRDWGLMGEVKIPKFGNLSKRRNVSLLGWITLIFLLLAFALSVISFTVPGWGETTEQGVNDDLFKGRYGVWYVCSRPLDGTTGREDCEPLNLVQKVPGWWKGCQALQTIQLFMGLAGLITVIAYTCMPSFNENVYVAHGLVFCCVVATIAGIISWIVFSVMFVRSAWKCCEYPIQHQIFTYWLSYGFHCAVVTSGFFILSSITGAYETIKIRNGSYHW</sequence>
<evidence type="ECO:0000313" key="2">
    <source>
        <dbReference type="EMBL" id="CAD5116144.1"/>
    </source>
</evidence>
<evidence type="ECO:0000256" key="1">
    <source>
        <dbReference type="SAM" id="Phobius"/>
    </source>
</evidence>
<keyword evidence="1" id="KW-0472">Membrane</keyword>
<reference evidence="2 3" key="1">
    <citation type="submission" date="2020-08" db="EMBL/GenBank/DDBJ databases">
        <authorList>
            <person name="Hejnol A."/>
        </authorList>
    </citation>
    <scope>NUCLEOTIDE SEQUENCE [LARGE SCALE GENOMIC DNA]</scope>
</reference>
<feature type="transmembrane region" description="Helical" evidence="1">
    <location>
        <begin position="305"/>
        <end position="327"/>
    </location>
</feature>
<name>A0A7I8VNI5_9ANNE</name>
<dbReference type="Proteomes" id="UP000549394">
    <property type="component" value="Unassembled WGS sequence"/>
</dbReference>
<proteinExistence type="predicted"/>
<protein>
    <submittedName>
        <fullName evidence="2">DgyrCDS5067</fullName>
    </submittedName>
</protein>
<feature type="transmembrane region" description="Helical" evidence="1">
    <location>
        <begin position="388"/>
        <end position="406"/>
    </location>
</feature>
<organism evidence="2 3">
    <name type="scientific">Dimorphilus gyrociliatus</name>
    <dbReference type="NCBI Taxonomy" id="2664684"/>
    <lineage>
        <taxon>Eukaryota</taxon>
        <taxon>Metazoa</taxon>
        <taxon>Spiralia</taxon>
        <taxon>Lophotrochozoa</taxon>
        <taxon>Annelida</taxon>
        <taxon>Polychaeta</taxon>
        <taxon>Polychaeta incertae sedis</taxon>
        <taxon>Dinophilidae</taxon>
        <taxon>Dimorphilus</taxon>
    </lineage>
</organism>
<accession>A0A7I8VNI5</accession>
<feature type="transmembrane region" description="Helical" evidence="1">
    <location>
        <begin position="418"/>
        <end position="441"/>
    </location>
</feature>
<keyword evidence="3" id="KW-1185">Reference proteome</keyword>
<evidence type="ECO:0000313" key="3">
    <source>
        <dbReference type="Proteomes" id="UP000549394"/>
    </source>
</evidence>
<comment type="caution">
    <text evidence="2">The sequence shown here is derived from an EMBL/GenBank/DDBJ whole genome shotgun (WGS) entry which is preliminary data.</text>
</comment>
<feature type="transmembrane region" description="Helical" evidence="1">
    <location>
        <begin position="461"/>
        <end position="485"/>
    </location>
</feature>
<feature type="transmembrane region" description="Helical" evidence="1">
    <location>
        <begin position="36"/>
        <end position="63"/>
    </location>
</feature>
<dbReference type="AlphaFoldDB" id="A0A7I8VNI5"/>
<dbReference type="PANTHER" id="PTHR21284">
    <property type="entry name" value="EG:80H7.2 PROTEIN"/>
    <property type="match status" value="1"/>
</dbReference>
<dbReference type="EMBL" id="CAJFCJ010000006">
    <property type="protein sequence ID" value="CAD5116144.1"/>
    <property type="molecule type" value="Genomic_DNA"/>
</dbReference>
<dbReference type="PANTHER" id="PTHR21284:SF12">
    <property type="entry name" value="EG:80H7.2 PROTEIN"/>
    <property type="match status" value="1"/>
</dbReference>
<dbReference type="Gene3D" id="1.20.140.150">
    <property type="match status" value="1"/>
</dbReference>
<gene>
    <name evidence="2" type="ORF">DGYR_LOCUS4793</name>
</gene>
<feature type="transmembrane region" description="Helical" evidence="1">
    <location>
        <begin position="124"/>
        <end position="147"/>
    </location>
</feature>